<feature type="transmembrane region" description="Helical" evidence="1">
    <location>
        <begin position="332"/>
        <end position="352"/>
    </location>
</feature>
<gene>
    <name evidence="2" type="ORF">SAMN05216217_103187</name>
</gene>
<reference evidence="3" key="1">
    <citation type="submission" date="2016-10" db="EMBL/GenBank/DDBJ databases">
        <authorList>
            <person name="Varghese N."/>
            <person name="Submissions S."/>
        </authorList>
    </citation>
    <scope>NUCLEOTIDE SEQUENCE [LARGE SCALE GENOMIC DNA]</scope>
    <source>
        <strain evidence="3">DSM 24213</strain>
    </source>
</reference>
<dbReference type="Proteomes" id="UP000243629">
    <property type="component" value="Unassembled WGS sequence"/>
</dbReference>
<feature type="transmembrane region" description="Helical" evidence="1">
    <location>
        <begin position="214"/>
        <end position="231"/>
    </location>
</feature>
<feature type="transmembrane region" description="Helical" evidence="1">
    <location>
        <begin position="174"/>
        <end position="194"/>
    </location>
</feature>
<evidence type="ECO:0000313" key="3">
    <source>
        <dbReference type="Proteomes" id="UP000243629"/>
    </source>
</evidence>
<dbReference type="STRING" id="1720063.SAMN05216217_103187"/>
<proteinExistence type="predicted"/>
<feature type="transmembrane region" description="Helical" evidence="1">
    <location>
        <begin position="18"/>
        <end position="38"/>
    </location>
</feature>
<dbReference type="OrthoDB" id="9770040at2"/>
<keyword evidence="1" id="KW-0472">Membrane</keyword>
<organism evidence="2 3">
    <name type="scientific">Halopseudomonas yangmingensis</name>
    <dbReference type="NCBI Taxonomy" id="1720063"/>
    <lineage>
        <taxon>Bacteria</taxon>
        <taxon>Pseudomonadati</taxon>
        <taxon>Pseudomonadota</taxon>
        <taxon>Gammaproteobacteria</taxon>
        <taxon>Pseudomonadales</taxon>
        <taxon>Pseudomonadaceae</taxon>
        <taxon>Halopseudomonas</taxon>
    </lineage>
</organism>
<keyword evidence="3" id="KW-1185">Reference proteome</keyword>
<evidence type="ECO:0000313" key="2">
    <source>
        <dbReference type="EMBL" id="SFM32897.1"/>
    </source>
</evidence>
<evidence type="ECO:0000256" key="1">
    <source>
        <dbReference type="SAM" id="Phobius"/>
    </source>
</evidence>
<dbReference type="InterPro" id="IPR010266">
    <property type="entry name" value="NnrS"/>
</dbReference>
<dbReference type="AlphaFoldDB" id="A0A1I4PYK0"/>
<feature type="transmembrane region" description="Helical" evidence="1">
    <location>
        <begin position="142"/>
        <end position="162"/>
    </location>
</feature>
<feature type="transmembrane region" description="Helical" evidence="1">
    <location>
        <begin position="266"/>
        <end position="290"/>
    </location>
</feature>
<feature type="transmembrane region" description="Helical" evidence="1">
    <location>
        <begin position="109"/>
        <end position="130"/>
    </location>
</feature>
<protein>
    <submittedName>
        <fullName evidence="2">Uncharacterized protein involved in response to NO</fullName>
    </submittedName>
</protein>
<sequence length="391" mass="42463">MHASSKPAALLQLGFRPFFLGGALYAALAIPLWIAGFFGHLGGLQPAGGWLIWHQHEMLFGFGGAIVAGFLLTAVQNWTGVPGLAGRPLALLAGIWLAARLAWLLNAPLWLLIPLDLAFFPAVAISMAISLGKVKQTRNYPIVLVLALLAVANLVALIGLQQGDYSLLRQGSQGALWLVVALMSLIGGRVIPFFTSRGLGRNTQPQPIEWLDNALLVGSIVLSLLMLSGFGLKQQLWQAPLYALLAAGHGVRLLRWHDRGLWQVPLLWSLHLAYAWLVIALLAMTCWHLGWSIGFSQATHLLAIGSMSGLILAMTARVTLGHTGRPLQPPASMSVAFLFINLAVPARVWLTSVWPQPGYWVAAICWGIAFGLFLWHYAPMLTRMRIDGRPG</sequence>
<keyword evidence="1" id="KW-1133">Transmembrane helix</keyword>
<feature type="transmembrane region" description="Helical" evidence="1">
    <location>
        <begin position="358"/>
        <end position="378"/>
    </location>
</feature>
<dbReference type="RefSeq" id="WP_093473559.1">
    <property type="nucleotide sequence ID" value="NZ_FOUI01000003.1"/>
</dbReference>
<dbReference type="EMBL" id="FOUI01000003">
    <property type="protein sequence ID" value="SFM32897.1"/>
    <property type="molecule type" value="Genomic_DNA"/>
</dbReference>
<feature type="transmembrane region" description="Helical" evidence="1">
    <location>
        <begin position="58"/>
        <end position="75"/>
    </location>
</feature>
<keyword evidence="1" id="KW-0812">Transmembrane</keyword>
<feature type="transmembrane region" description="Helical" evidence="1">
    <location>
        <begin position="302"/>
        <end position="320"/>
    </location>
</feature>
<accession>A0A1I4PYK0</accession>
<name>A0A1I4PYK0_9GAMM</name>
<dbReference type="Pfam" id="PF05940">
    <property type="entry name" value="NnrS"/>
    <property type="match status" value="1"/>
</dbReference>
<feature type="transmembrane region" description="Helical" evidence="1">
    <location>
        <begin position="84"/>
        <end position="103"/>
    </location>
</feature>